<dbReference type="Proteomes" id="UP000504610">
    <property type="component" value="Chromosome 7"/>
</dbReference>
<accession>A0A9W3C602</accession>
<reference evidence="3" key="2">
    <citation type="submission" date="2025-08" db="UniProtKB">
        <authorList>
            <consortium name="RefSeq"/>
        </authorList>
    </citation>
    <scope>IDENTIFICATION</scope>
    <source>
        <tissue evidence="3">Leaf</tissue>
    </source>
</reference>
<dbReference type="OrthoDB" id="4349954at2759"/>
<organism evidence="2 3">
    <name type="scientific">Raphanus sativus</name>
    <name type="common">Radish</name>
    <name type="synonym">Raphanus raphanistrum var. sativus</name>
    <dbReference type="NCBI Taxonomy" id="3726"/>
    <lineage>
        <taxon>Eukaryota</taxon>
        <taxon>Viridiplantae</taxon>
        <taxon>Streptophyta</taxon>
        <taxon>Embryophyta</taxon>
        <taxon>Tracheophyta</taxon>
        <taxon>Spermatophyta</taxon>
        <taxon>Magnoliopsida</taxon>
        <taxon>eudicotyledons</taxon>
        <taxon>Gunneridae</taxon>
        <taxon>Pentapetalae</taxon>
        <taxon>rosids</taxon>
        <taxon>malvids</taxon>
        <taxon>Brassicales</taxon>
        <taxon>Brassicaceae</taxon>
        <taxon>Brassiceae</taxon>
        <taxon>Raphanus</taxon>
    </lineage>
</organism>
<dbReference type="AlphaFoldDB" id="A0A9W3C602"/>
<dbReference type="RefSeq" id="XP_056846914.1">
    <property type="nucleotide sequence ID" value="XM_056990934.1"/>
</dbReference>
<feature type="compositionally biased region" description="Basic and acidic residues" evidence="1">
    <location>
        <begin position="144"/>
        <end position="159"/>
    </location>
</feature>
<feature type="region of interest" description="Disordered" evidence="1">
    <location>
        <begin position="137"/>
        <end position="169"/>
    </location>
</feature>
<evidence type="ECO:0000256" key="1">
    <source>
        <dbReference type="SAM" id="MobiDB-lite"/>
    </source>
</evidence>
<protein>
    <submittedName>
        <fullName evidence="3">Molybdopterin biosynthesis protein CNX1-like</fullName>
    </submittedName>
</protein>
<evidence type="ECO:0000313" key="3">
    <source>
        <dbReference type="RefSeq" id="XP_056846914.1"/>
    </source>
</evidence>
<dbReference type="InterPro" id="IPR036425">
    <property type="entry name" value="MoaB/Mog-like_dom_sf"/>
</dbReference>
<dbReference type="GeneID" id="130497774"/>
<gene>
    <name evidence="3" type="primary">LOC130497774</name>
</gene>
<keyword evidence="2" id="KW-1185">Reference proteome</keyword>
<proteinExistence type="predicted"/>
<dbReference type="KEGG" id="rsz:130497774"/>
<sequence length="197" mass="21486">MEGCCGGGGNGKDGDDTYGGSFEGSTPLGPRVVSVIDSSLEKKLEGAKVVATAVIPDEVERIKDILQKWSHVVDEIDLILTLGWYIKHLVTVSDFVVCSDHIYIRLQAVITQVSRSFVFSDNQLAWEPKRIGRVYGGPVTSTEARSEADQSRQERETHPKHIPHAEATAPADTWDKSYNSAYEGADETKNAGCSCTN</sequence>
<dbReference type="Gene3D" id="3.40.980.10">
    <property type="entry name" value="MoaB/Mog-like domain"/>
    <property type="match status" value="1"/>
</dbReference>
<reference evidence="2" key="1">
    <citation type="journal article" date="2019" name="Database">
        <title>The radish genome database (RadishGD): an integrated information resource for radish genomics.</title>
        <authorList>
            <person name="Yu H.J."/>
            <person name="Baek S."/>
            <person name="Lee Y.J."/>
            <person name="Cho A."/>
            <person name="Mun J.H."/>
        </authorList>
    </citation>
    <scope>NUCLEOTIDE SEQUENCE [LARGE SCALE GENOMIC DNA]</scope>
    <source>
        <strain evidence="2">cv. WK10039</strain>
    </source>
</reference>
<evidence type="ECO:0000313" key="2">
    <source>
        <dbReference type="Proteomes" id="UP000504610"/>
    </source>
</evidence>
<name>A0A9W3C602_RAPSA</name>